<reference evidence="4" key="1">
    <citation type="submission" date="2016-10" db="EMBL/GenBank/DDBJ databases">
        <authorList>
            <person name="Varghese N."/>
            <person name="Submissions S."/>
        </authorList>
    </citation>
    <scope>NUCLEOTIDE SEQUENCE [LARGE SCALE GENOMIC DNA]</scope>
    <source>
        <strain evidence="4">CGMCC 4.6825</strain>
    </source>
</reference>
<dbReference type="PANTHER" id="PTHR41252:SF1">
    <property type="entry name" value="BLR2505 PROTEIN"/>
    <property type="match status" value="1"/>
</dbReference>
<name>A0A1H9VBC7_9ACTN</name>
<feature type="compositionally biased region" description="Low complexity" evidence="1">
    <location>
        <begin position="1"/>
        <end position="21"/>
    </location>
</feature>
<accession>A0A1H9VBC7</accession>
<sequence length="190" mass="19762">MTGTQTVPTPAAAAPKTGPVADQKSGPATPADSVATTPAPDTRAVVEEFLSRVGAGDPERVAALFAEQVDWMIAENPTVPWVRPRPTRADVAAHFRELAAGVEPMAPRGRPLEALVVEGDEAVVTGNLAGRVRATGKEFFAPFALRLTVEQGLVVRYHLYEDGVAVAAACAPDDEDRAPGSASVRPSAAS</sequence>
<evidence type="ECO:0000313" key="3">
    <source>
        <dbReference type="EMBL" id="SES18982.1"/>
    </source>
</evidence>
<feature type="region of interest" description="Disordered" evidence="1">
    <location>
        <begin position="1"/>
        <end position="40"/>
    </location>
</feature>
<dbReference type="RefSeq" id="WP_079172029.1">
    <property type="nucleotide sequence ID" value="NZ_FOGO01000011.1"/>
</dbReference>
<feature type="domain" description="SnoaL-like" evidence="2">
    <location>
        <begin position="46"/>
        <end position="157"/>
    </location>
</feature>
<evidence type="ECO:0000256" key="1">
    <source>
        <dbReference type="SAM" id="MobiDB-lite"/>
    </source>
</evidence>
<gene>
    <name evidence="3" type="ORF">SAMN05421870_111116</name>
</gene>
<dbReference type="InterPro" id="IPR037401">
    <property type="entry name" value="SnoaL-like"/>
</dbReference>
<dbReference type="Proteomes" id="UP000182841">
    <property type="component" value="Unassembled WGS sequence"/>
</dbReference>
<dbReference type="OrthoDB" id="8722217at2"/>
<proteinExistence type="predicted"/>
<keyword evidence="4" id="KW-1185">Reference proteome</keyword>
<evidence type="ECO:0000259" key="2">
    <source>
        <dbReference type="Pfam" id="PF12680"/>
    </source>
</evidence>
<dbReference type="PANTHER" id="PTHR41252">
    <property type="entry name" value="BLR2505 PROTEIN"/>
    <property type="match status" value="1"/>
</dbReference>
<dbReference type="AlphaFoldDB" id="A0A1H9VBC7"/>
<protein>
    <recommendedName>
        <fullName evidence="2">SnoaL-like domain-containing protein</fullName>
    </recommendedName>
</protein>
<evidence type="ECO:0000313" key="4">
    <source>
        <dbReference type="Proteomes" id="UP000182841"/>
    </source>
</evidence>
<dbReference type="InterPro" id="IPR032710">
    <property type="entry name" value="NTF2-like_dom_sf"/>
</dbReference>
<dbReference type="Gene3D" id="3.10.450.50">
    <property type="match status" value="1"/>
</dbReference>
<dbReference type="SUPFAM" id="SSF54427">
    <property type="entry name" value="NTF2-like"/>
    <property type="match status" value="1"/>
</dbReference>
<organism evidence="3 4">
    <name type="scientific">Streptomyces qinglanensis</name>
    <dbReference type="NCBI Taxonomy" id="943816"/>
    <lineage>
        <taxon>Bacteria</taxon>
        <taxon>Bacillati</taxon>
        <taxon>Actinomycetota</taxon>
        <taxon>Actinomycetes</taxon>
        <taxon>Kitasatosporales</taxon>
        <taxon>Streptomycetaceae</taxon>
        <taxon>Streptomyces</taxon>
    </lineage>
</organism>
<dbReference type="EMBL" id="FOGO01000011">
    <property type="protein sequence ID" value="SES18982.1"/>
    <property type="molecule type" value="Genomic_DNA"/>
</dbReference>
<dbReference type="Pfam" id="PF12680">
    <property type="entry name" value="SnoaL_2"/>
    <property type="match status" value="1"/>
</dbReference>